<evidence type="ECO:0000256" key="3">
    <source>
        <dbReference type="ARBA" id="ARBA00022840"/>
    </source>
</evidence>
<keyword evidence="3 6" id="KW-0067">ATP-binding</keyword>
<evidence type="ECO:0000259" key="5">
    <source>
        <dbReference type="PROSITE" id="PS50893"/>
    </source>
</evidence>
<dbReference type="FunFam" id="3.40.50.300:FF:001320">
    <property type="entry name" value="Heme ABC transporter ATP-binding protein"/>
    <property type="match status" value="1"/>
</dbReference>
<reference evidence="6 7" key="1">
    <citation type="journal article" date="2012" name="J. Bacteriol.">
        <title>Genome Sequence of Gallaecimonas xiamenensis Type Strain 3-C-1.</title>
        <authorList>
            <person name="Lai Q."/>
            <person name="Wang L."/>
            <person name="Wang W."/>
            <person name="Shao Z."/>
        </authorList>
    </citation>
    <scope>NUCLEOTIDE SEQUENCE [LARGE SCALE GENOMIC DNA]</scope>
    <source>
        <strain evidence="6 7">3-C-1</strain>
    </source>
</reference>
<dbReference type="RefSeq" id="WP_008483591.1">
    <property type="nucleotide sequence ID" value="NZ_AMRI01000006.1"/>
</dbReference>
<accession>K2IZK4</accession>
<proteinExistence type="predicted"/>
<dbReference type="SMART" id="SM00382">
    <property type="entry name" value="AAA"/>
    <property type="match status" value="2"/>
</dbReference>
<keyword evidence="1" id="KW-0677">Repeat</keyword>
<gene>
    <name evidence="6" type="ORF">B3C1_06037</name>
</gene>
<evidence type="ECO:0000256" key="1">
    <source>
        <dbReference type="ARBA" id="ARBA00022737"/>
    </source>
</evidence>
<feature type="region of interest" description="Disordered" evidence="4">
    <location>
        <begin position="246"/>
        <end position="276"/>
    </location>
</feature>
<dbReference type="SUPFAM" id="SSF52540">
    <property type="entry name" value="P-loop containing nucleoside triphosphate hydrolases"/>
    <property type="match status" value="2"/>
</dbReference>
<dbReference type="OrthoDB" id="6130096at2"/>
<dbReference type="InterPro" id="IPR050611">
    <property type="entry name" value="ABCF"/>
</dbReference>
<organism evidence="6 7">
    <name type="scientific">Gallaecimonas xiamenensis 3-C-1</name>
    <dbReference type="NCBI Taxonomy" id="745411"/>
    <lineage>
        <taxon>Bacteria</taxon>
        <taxon>Pseudomonadati</taxon>
        <taxon>Pseudomonadota</taxon>
        <taxon>Gammaproteobacteria</taxon>
        <taxon>Enterobacterales</taxon>
        <taxon>Gallaecimonadaceae</taxon>
        <taxon>Gallaecimonas</taxon>
    </lineage>
</organism>
<dbReference type="PANTHER" id="PTHR19211:SF6">
    <property type="entry name" value="BLL7188 PROTEIN"/>
    <property type="match status" value="1"/>
</dbReference>
<dbReference type="GO" id="GO:0016887">
    <property type="term" value="F:ATP hydrolysis activity"/>
    <property type="evidence" value="ECO:0007669"/>
    <property type="project" value="InterPro"/>
</dbReference>
<protein>
    <submittedName>
        <fullName evidence="6">ABC transporter ATP-binding protein</fullName>
    </submittedName>
</protein>
<dbReference type="Gene3D" id="3.40.50.300">
    <property type="entry name" value="P-loop containing nucleotide triphosphate hydrolases"/>
    <property type="match status" value="2"/>
</dbReference>
<evidence type="ECO:0000256" key="2">
    <source>
        <dbReference type="ARBA" id="ARBA00022741"/>
    </source>
</evidence>
<sequence>MTTPFLTLENVSYVLPDGRTLFSQLNAQMDLQRSALVGRNGVGKSVLAQLLAGLRQPSSGQCNRGGTLYYLPQQLLVTPGLTLAGLLGVEQRLQALARIEAGSLDQADFDILGNDWTLPGRLQSLLAQRGLGHLSPAMAAAEVSGGEAMQVALAGAVLAGADCLILDEPTNHLDSRARQQLLNQLEQWQGALLVVSHDRQLLAAMERIYELSPLGLRSYGGNYQDYQRHKEEERAQVNQQLQQLKHQRRKEQQQLQAQKERMHRRQATAAKADQNQAKILLGRQKQGSQKTMGKLQLHQQQRREKLEGDIAEAGRRVEQVQQIHLHLGTQPQATGRTVLKLDQIVLLQGPQLGPLNLTLAKGQRLAVVGDNGSGKSSLLQVMAGTLPASGNRHLNGRLGYLDQQASLLDPGQSLLAQLPASQGKDQGQLRTWLAHMGFDAPRLAVACADLSGGERIKAALALLLLNAEPPDLLILDEPSNHLDLPSLQALESLLSRYQGALVVVSHDQDFLQQLKPSHRLRLSPPAWHLAPW</sequence>
<dbReference type="InterPro" id="IPR027417">
    <property type="entry name" value="P-loop_NTPase"/>
</dbReference>
<dbReference type="EMBL" id="AMRI01000006">
    <property type="protein sequence ID" value="EKE75996.1"/>
    <property type="molecule type" value="Genomic_DNA"/>
</dbReference>
<feature type="region of interest" description="Disordered" evidence="4">
    <location>
        <begin position="282"/>
        <end position="301"/>
    </location>
</feature>
<dbReference type="Proteomes" id="UP000006755">
    <property type="component" value="Unassembled WGS sequence"/>
</dbReference>
<evidence type="ECO:0000313" key="6">
    <source>
        <dbReference type="EMBL" id="EKE75996.1"/>
    </source>
</evidence>
<dbReference type="PROSITE" id="PS50893">
    <property type="entry name" value="ABC_TRANSPORTER_2"/>
    <property type="match status" value="1"/>
</dbReference>
<keyword evidence="2" id="KW-0547">Nucleotide-binding</keyword>
<dbReference type="Pfam" id="PF00005">
    <property type="entry name" value="ABC_tran"/>
    <property type="match status" value="2"/>
</dbReference>
<dbReference type="InterPro" id="IPR003593">
    <property type="entry name" value="AAA+_ATPase"/>
</dbReference>
<dbReference type="InterPro" id="IPR003439">
    <property type="entry name" value="ABC_transporter-like_ATP-bd"/>
</dbReference>
<keyword evidence="7" id="KW-1185">Reference proteome</keyword>
<evidence type="ECO:0000256" key="4">
    <source>
        <dbReference type="SAM" id="MobiDB-lite"/>
    </source>
</evidence>
<dbReference type="PATRIC" id="fig|745411.4.peg.1201"/>
<dbReference type="GO" id="GO:0005524">
    <property type="term" value="F:ATP binding"/>
    <property type="evidence" value="ECO:0007669"/>
    <property type="project" value="UniProtKB-KW"/>
</dbReference>
<name>K2IZK4_9GAMM</name>
<dbReference type="PANTHER" id="PTHR19211">
    <property type="entry name" value="ATP-BINDING TRANSPORT PROTEIN-RELATED"/>
    <property type="match status" value="1"/>
</dbReference>
<evidence type="ECO:0000313" key="7">
    <source>
        <dbReference type="Proteomes" id="UP000006755"/>
    </source>
</evidence>
<dbReference type="eggNOG" id="COG0488">
    <property type="taxonomic scope" value="Bacteria"/>
</dbReference>
<dbReference type="STRING" id="745411.B3C1_06037"/>
<feature type="domain" description="ABC transporter" evidence="5">
    <location>
        <begin position="6"/>
        <end position="238"/>
    </location>
</feature>
<comment type="caution">
    <text evidence="6">The sequence shown here is derived from an EMBL/GenBank/DDBJ whole genome shotgun (WGS) entry which is preliminary data.</text>
</comment>
<dbReference type="AlphaFoldDB" id="K2IZK4"/>